<feature type="DNA-binding region" description="H-T-H motif" evidence="4">
    <location>
        <begin position="35"/>
        <end position="54"/>
    </location>
</feature>
<dbReference type="SUPFAM" id="SSF48498">
    <property type="entry name" value="Tetracyclin repressor-like, C-terminal domain"/>
    <property type="match status" value="1"/>
</dbReference>
<protein>
    <submittedName>
        <fullName evidence="6">TetR/AcrR family transcriptional regulator</fullName>
    </submittedName>
</protein>
<gene>
    <name evidence="6" type="ORF">NBH00_01730</name>
</gene>
<evidence type="ECO:0000313" key="6">
    <source>
        <dbReference type="EMBL" id="UTI64939.1"/>
    </source>
</evidence>
<dbReference type="InterPro" id="IPR036271">
    <property type="entry name" value="Tet_transcr_reg_TetR-rel_C_sf"/>
</dbReference>
<evidence type="ECO:0000259" key="5">
    <source>
        <dbReference type="PROSITE" id="PS50977"/>
    </source>
</evidence>
<keyword evidence="3" id="KW-0804">Transcription</keyword>
<keyword evidence="7" id="KW-1185">Reference proteome</keyword>
<evidence type="ECO:0000256" key="1">
    <source>
        <dbReference type="ARBA" id="ARBA00023015"/>
    </source>
</evidence>
<name>A0ABY5DTM4_9ACTN</name>
<sequence>MTDVAERRYHHGNLREALLDRAAAIVAERGAADLSLREIARDVGVSHAAPRRHFPDRQALLDALALHGFERLGAELAAAARAGGRSAFRTRLRRCAAAYVRFATQDAALLELMFAGKHREPDGPLHDAADAAFATVVAVIAAGQEAGELRPGDPAEAAMVLFATLQGLASMLTGGMLDGTTPEAAVRTSVDALLDGLRPR</sequence>
<dbReference type="Pfam" id="PF00440">
    <property type="entry name" value="TetR_N"/>
    <property type="match status" value="1"/>
</dbReference>
<dbReference type="Gene3D" id="1.10.357.10">
    <property type="entry name" value="Tetracycline Repressor, domain 2"/>
    <property type="match status" value="1"/>
</dbReference>
<evidence type="ECO:0000313" key="7">
    <source>
        <dbReference type="Proteomes" id="UP001056035"/>
    </source>
</evidence>
<dbReference type="InterPro" id="IPR025996">
    <property type="entry name" value="MT1864/Rv1816-like_C"/>
</dbReference>
<keyword evidence="2 4" id="KW-0238">DNA-binding</keyword>
<dbReference type="InterPro" id="IPR001647">
    <property type="entry name" value="HTH_TetR"/>
</dbReference>
<dbReference type="InterPro" id="IPR050109">
    <property type="entry name" value="HTH-type_TetR-like_transc_reg"/>
</dbReference>
<proteinExistence type="predicted"/>
<dbReference type="SUPFAM" id="SSF46689">
    <property type="entry name" value="Homeodomain-like"/>
    <property type="match status" value="1"/>
</dbReference>
<dbReference type="EMBL" id="CP098502">
    <property type="protein sequence ID" value="UTI64939.1"/>
    <property type="molecule type" value="Genomic_DNA"/>
</dbReference>
<dbReference type="PROSITE" id="PS50977">
    <property type="entry name" value="HTH_TETR_2"/>
    <property type="match status" value="1"/>
</dbReference>
<keyword evidence="1" id="KW-0805">Transcription regulation</keyword>
<evidence type="ECO:0000256" key="3">
    <source>
        <dbReference type="ARBA" id="ARBA00023163"/>
    </source>
</evidence>
<feature type="domain" description="HTH tetR-type" evidence="5">
    <location>
        <begin position="12"/>
        <end position="72"/>
    </location>
</feature>
<dbReference type="PANTHER" id="PTHR30055:SF220">
    <property type="entry name" value="TETR-FAMILY REGULATORY PROTEIN"/>
    <property type="match status" value="1"/>
</dbReference>
<dbReference type="PANTHER" id="PTHR30055">
    <property type="entry name" value="HTH-TYPE TRANSCRIPTIONAL REGULATOR RUTR"/>
    <property type="match status" value="1"/>
</dbReference>
<accession>A0ABY5DTM4</accession>
<organism evidence="6 7">
    <name type="scientific">Paraconexibacter antarcticus</name>
    <dbReference type="NCBI Taxonomy" id="2949664"/>
    <lineage>
        <taxon>Bacteria</taxon>
        <taxon>Bacillati</taxon>
        <taxon>Actinomycetota</taxon>
        <taxon>Thermoleophilia</taxon>
        <taxon>Solirubrobacterales</taxon>
        <taxon>Paraconexibacteraceae</taxon>
        <taxon>Paraconexibacter</taxon>
    </lineage>
</organism>
<dbReference type="RefSeq" id="WP_254571631.1">
    <property type="nucleotide sequence ID" value="NZ_CP098502.1"/>
</dbReference>
<evidence type="ECO:0000256" key="4">
    <source>
        <dbReference type="PROSITE-ProRule" id="PRU00335"/>
    </source>
</evidence>
<dbReference type="InterPro" id="IPR009057">
    <property type="entry name" value="Homeodomain-like_sf"/>
</dbReference>
<dbReference type="Proteomes" id="UP001056035">
    <property type="component" value="Chromosome"/>
</dbReference>
<evidence type="ECO:0000256" key="2">
    <source>
        <dbReference type="ARBA" id="ARBA00023125"/>
    </source>
</evidence>
<reference evidence="6 7" key="1">
    <citation type="submission" date="2022-06" db="EMBL/GenBank/DDBJ databases">
        <title>Paraconexibacter antarcticus.</title>
        <authorList>
            <person name="Kim C.S."/>
        </authorList>
    </citation>
    <scope>NUCLEOTIDE SEQUENCE [LARGE SCALE GENOMIC DNA]</scope>
    <source>
        <strain evidence="6 7">02-257</strain>
    </source>
</reference>
<dbReference type="Pfam" id="PF13305">
    <property type="entry name" value="TetR_C_33"/>
    <property type="match status" value="1"/>
</dbReference>